<protein>
    <submittedName>
        <fullName evidence="2">Uncharacterized protein</fullName>
    </submittedName>
</protein>
<proteinExistence type="predicted"/>
<accession>A0ABR1YJ43</accession>
<evidence type="ECO:0000256" key="1">
    <source>
        <dbReference type="SAM" id="MobiDB-lite"/>
    </source>
</evidence>
<dbReference type="Proteomes" id="UP001492380">
    <property type="component" value="Unassembled WGS sequence"/>
</dbReference>
<gene>
    <name evidence="2" type="ORF">HDK90DRAFT_336146</name>
</gene>
<sequence length="224" mass="25242">MGSRRQSLQVNVAITCRQTHLDCQISTNQTRWARIFWPAVLSTTLMPCSLLSTTVDESVPGVWMMLNDILSRSDTDNEVRSLVYAKNHGQSFNHITMPTPPKSKRFGRDAQSINMQACVRMQSVIIHVNQSHLESKAKQSENKPTTQIPLLLLSECENDGQTSAAELMRSRKQNAAVRAKQEGPSIHPSKKKNRRERKGKERKGKQKLHPPPVPQTSHPISPHP</sequence>
<keyword evidence="3" id="KW-1185">Reference proteome</keyword>
<evidence type="ECO:0000313" key="2">
    <source>
        <dbReference type="EMBL" id="KAK8230941.1"/>
    </source>
</evidence>
<reference evidence="2 3" key="1">
    <citation type="submission" date="2024-04" db="EMBL/GenBank/DDBJ databases">
        <title>Phyllosticta paracitricarpa is synonymous to the EU quarantine fungus P. citricarpa based on phylogenomic analyses.</title>
        <authorList>
            <consortium name="Lawrence Berkeley National Laboratory"/>
            <person name="Van Ingen-Buijs V.A."/>
            <person name="Van Westerhoven A.C."/>
            <person name="Haridas S."/>
            <person name="Skiadas P."/>
            <person name="Martin F."/>
            <person name="Groenewald J.Z."/>
            <person name="Crous P.W."/>
            <person name="Seidl M.F."/>
        </authorList>
    </citation>
    <scope>NUCLEOTIDE SEQUENCE [LARGE SCALE GENOMIC DNA]</scope>
    <source>
        <strain evidence="2 3">CBS 123374</strain>
    </source>
</reference>
<name>A0ABR1YJ43_9PEZI</name>
<feature type="region of interest" description="Disordered" evidence="1">
    <location>
        <begin position="162"/>
        <end position="224"/>
    </location>
</feature>
<comment type="caution">
    <text evidence="2">The sequence shown here is derived from an EMBL/GenBank/DDBJ whole genome shotgun (WGS) entry which is preliminary data.</text>
</comment>
<dbReference type="EMBL" id="JBBWRZ010000008">
    <property type="protein sequence ID" value="KAK8230941.1"/>
    <property type="molecule type" value="Genomic_DNA"/>
</dbReference>
<evidence type="ECO:0000313" key="3">
    <source>
        <dbReference type="Proteomes" id="UP001492380"/>
    </source>
</evidence>
<feature type="compositionally biased region" description="Polar residues" evidence="1">
    <location>
        <begin position="215"/>
        <end position="224"/>
    </location>
</feature>
<organism evidence="2 3">
    <name type="scientific">Phyllosticta capitalensis</name>
    <dbReference type="NCBI Taxonomy" id="121624"/>
    <lineage>
        <taxon>Eukaryota</taxon>
        <taxon>Fungi</taxon>
        <taxon>Dikarya</taxon>
        <taxon>Ascomycota</taxon>
        <taxon>Pezizomycotina</taxon>
        <taxon>Dothideomycetes</taxon>
        <taxon>Dothideomycetes incertae sedis</taxon>
        <taxon>Botryosphaeriales</taxon>
        <taxon>Phyllostictaceae</taxon>
        <taxon>Phyllosticta</taxon>
    </lineage>
</organism>
<feature type="compositionally biased region" description="Basic residues" evidence="1">
    <location>
        <begin position="188"/>
        <end position="208"/>
    </location>
</feature>